<dbReference type="PANTHER" id="PTHR19237">
    <property type="entry name" value="NUCLEOBINDIN"/>
    <property type="match status" value="1"/>
</dbReference>
<feature type="compositionally biased region" description="Basic and acidic residues" evidence="3">
    <location>
        <begin position="271"/>
        <end position="290"/>
    </location>
</feature>
<evidence type="ECO:0000313" key="7">
    <source>
        <dbReference type="Proteomes" id="UP000053477"/>
    </source>
</evidence>
<feature type="domain" description="EF-hand" evidence="5">
    <location>
        <begin position="98"/>
        <end position="133"/>
    </location>
</feature>
<feature type="chain" id="PRO_5005201809" description="EF-hand domain-containing protein" evidence="4">
    <location>
        <begin position="22"/>
        <end position="326"/>
    </location>
</feature>
<keyword evidence="2" id="KW-0106">Calcium</keyword>
<keyword evidence="1 4" id="KW-0732">Signal</keyword>
<feature type="signal peptide" evidence="4">
    <location>
        <begin position="1"/>
        <end position="21"/>
    </location>
</feature>
<feature type="domain" description="EF-hand" evidence="5">
    <location>
        <begin position="49"/>
        <end position="84"/>
    </location>
</feature>
<dbReference type="InterPro" id="IPR040250">
    <property type="entry name" value="Nucleobindin"/>
</dbReference>
<dbReference type="Pfam" id="PF13499">
    <property type="entry name" value="EF-hand_7"/>
    <property type="match status" value="1"/>
</dbReference>
<dbReference type="PANTHER" id="PTHR19237:SF20">
    <property type="entry name" value="NUCLEOBINDIN 1"/>
    <property type="match status" value="1"/>
</dbReference>
<dbReference type="InterPro" id="IPR002048">
    <property type="entry name" value="EF_hand_dom"/>
</dbReference>
<evidence type="ECO:0000259" key="5">
    <source>
        <dbReference type="PROSITE" id="PS50222"/>
    </source>
</evidence>
<dbReference type="GO" id="GO:0005509">
    <property type="term" value="F:calcium ion binding"/>
    <property type="evidence" value="ECO:0007669"/>
    <property type="project" value="InterPro"/>
</dbReference>
<dbReference type="CDD" id="cd00051">
    <property type="entry name" value="EFh"/>
    <property type="match status" value="1"/>
</dbReference>
<proteinExistence type="predicted"/>
<evidence type="ECO:0000256" key="1">
    <source>
        <dbReference type="ARBA" id="ARBA00022729"/>
    </source>
</evidence>
<dbReference type="InParanoid" id="A0A0H2RAX5"/>
<evidence type="ECO:0000256" key="4">
    <source>
        <dbReference type="SAM" id="SignalP"/>
    </source>
</evidence>
<evidence type="ECO:0000256" key="3">
    <source>
        <dbReference type="SAM" id="MobiDB-lite"/>
    </source>
</evidence>
<dbReference type="STRING" id="27342.A0A0H2RAX5"/>
<evidence type="ECO:0000256" key="2">
    <source>
        <dbReference type="ARBA" id="ARBA00022837"/>
    </source>
</evidence>
<evidence type="ECO:0000313" key="6">
    <source>
        <dbReference type="EMBL" id="KLO06668.1"/>
    </source>
</evidence>
<protein>
    <recommendedName>
        <fullName evidence="5">EF-hand domain-containing protein</fullName>
    </recommendedName>
</protein>
<keyword evidence="7" id="KW-1185">Reference proteome</keyword>
<feature type="compositionally biased region" description="Low complexity" evidence="3">
    <location>
        <begin position="218"/>
        <end position="231"/>
    </location>
</feature>
<dbReference type="AlphaFoldDB" id="A0A0H2RAX5"/>
<organism evidence="6 7">
    <name type="scientific">Schizopora paradoxa</name>
    <dbReference type="NCBI Taxonomy" id="27342"/>
    <lineage>
        <taxon>Eukaryota</taxon>
        <taxon>Fungi</taxon>
        <taxon>Dikarya</taxon>
        <taxon>Basidiomycota</taxon>
        <taxon>Agaricomycotina</taxon>
        <taxon>Agaricomycetes</taxon>
        <taxon>Hymenochaetales</taxon>
        <taxon>Schizoporaceae</taxon>
        <taxon>Schizopora</taxon>
    </lineage>
</organism>
<dbReference type="Proteomes" id="UP000053477">
    <property type="component" value="Unassembled WGS sequence"/>
</dbReference>
<dbReference type="SUPFAM" id="SSF47473">
    <property type="entry name" value="EF-hand"/>
    <property type="match status" value="1"/>
</dbReference>
<dbReference type="PROSITE" id="PS50222">
    <property type="entry name" value="EF_HAND_2"/>
    <property type="match status" value="2"/>
</dbReference>
<dbReference type="Gene3D" id="1.10.238.10">
    <property type="entry name" value="EF-hand"/>
    <property type="match status" value="1"/>
</dbReference>
<dbReference type="InterPro" id="IPR018247">
    <property type="entry name" value="EF_Hand_1_Ca_BS"/>
</dbReference>
<dbReference type="OrthoDB" id="289247at2759"/>
<gene>
    <name evidence="6" type="ORF">SCHPADRAFT_861135</name>
</gene>
<sequence>MIKFGALVLLQTLFGVSVVRAHRDHGHGGEEIPSDAPYARRHMASEHHIDSFDSKSFFLLHDLNRDGVLDREEIQAIYGVHHIYSQKKSKDEQAHQEKADHIANSILILMDTNKDGKIQLEEFEATGVDALPSFENMGADGHHYDVESEFFLHHEELYHSTPDTQTDESYNHPEDIEHFAQHEQIEREEAEREAKFQGISVEEALAQHEHVESDPSEENAPPANAEGAENPYFQDEAGNVHPHDDQAEAQVPIQEPPSPSNPKINRVTPPEQRDPSERYRNAKKDSENHDAWGSGEGGFKVPSSPSERMRKNVPYKYKFRRNWGDF</sequence>
<reference evidence="6 7" key="1">
    <citation type="submission" date="2015-04" db="EMBL/GenBank/DDBJ databases">
        <title>Complete genome sequence of Schizopora paradoxa KUC8140, a cosmopolitan wood degrader in East Asia.</title>
        <authorList>
            <consortium name="DOE Joint Genome Institute"/>
            <person name="Min B."/>
            <person name="Park H."/>
            <person name="Jang Y."/>
            <person name="Kim J.-J."/>
            <person name="Kim K.H."/>
            <person name="Pangilinan J."/>
            <person name="Lipzen A."/>
            <person name="Riley R."/>
            <person name="Grigoriev I.V."/>
            <person name="Spatafora J.W."/>
            <person name="Choi I.-G."/>
        </authorList>
    </citation>
    <scope>NUCLEOTIDE SEQUENCE [LARGE SCALE GENOMIC DNA]</scope>
    <source>
        <strain evidence="6 7">KUC8140</strain>
    </source>
</reference>
<dbReference type="EMBL" id="KQ086189">
    <property type="protein sequence ID" value="KLO06668.1"/>
    <property type="molecule type" value="Genomic_DNA"/>
</dbReference>
<dbReference type="GO" id="GO:0070062">
    <property type="term" value="C:extracellular exosome"/>
    <property type="evidence" value="ECO:0007669"/>
    <property type="project" value="TreeGrafter"/>
</dbReference>
<dbReference type="InterPro" id="IPR011992">
    <property type="entry name" value="EF-hand-dom_pair"/>
</dbReference>
<dbReference type="PROSITE" id="PS00018">
    <property type="entry name" value="EF_HAND_1"/>
    <property type="match status" value="2"/>
</dbReference>
<dbReference type="GO" id="GO:0005793">
    <property type="term" value="C:endoplasmic reticulum-Golgi intermediate compartment"/>
    <property type="evidence" value="ECO:0007669"/>
    <property type="project" value="TreeGrafter"/>
</dbReference>
<name>A0A0H2RAX5_9AGAM</name>
<feature type="region of interest" description="Disordered" evidence="3">
    <location>
        <begin position="208"/>
        <end position="311"/>
    </location>
</feature>
<accession>A0A0H2RAX5</accession>